<dbReference type="Gene3D" id="1.20.1250.20">
    <property type="entry name" value="MFS general substrate transporter like domains"/>
    <property type="match status" value="1"/>
</dbReference>
<evidence type="ECO:0000256" key="3">
    <source>
        <dbReference type="ARBA" id="ARBA00022989"/>
    </source>
</evidence>
<feature type="transmembrane region" description="Helical" evidence="5">
    <location>
        <begin position="73"/>
        <end position="93"/>
    </location>
</feature>
<dbReference type="EMBL" id="LT670817">
    <property type="protein sequence ID" value="SHG27388.1"/>
    <property type="molecule type" value="Genomic_DNA"/>
</dbReference>
<evidence type="ECO:0000313" key="8">
    <source>
        <dbReference type="Proteomes" id="UP000189796"/>
    </source>
</evidence>
<comment type="subcellular location">
    <subcellularLocation>
        <location evidence="1">Membrane</location>
        <topology evidence="1">Multi-pass membrane protein</topology>
    </subcellularLocation>
</comment>
<evidence type="ECO:0000256" key="4">
    <source>
        <dbReference type="ARBA" id="ARBA00023136"/>
    </source>
</evidence>
<evidence type="ECO:0000313" key="7">
    <source>
        <dbReference type="EMBL" id="SHG27388.1"/>
    </source>
</evidence>
<protein>
    <submittedName>
        <fullName evidence="7">MFS transporter, AAHS family, 4-hydroxybenzoate transporter</fullName>
    </submittedName>
</protein>
<sequence length="478" mass="49152">MAASQAQGSGASLDVAGASLVDVAEFIDQQPVGRFQIGLLLTCAAVLFLDGFDTQAIGYVAPAVAREWGLTKGALGPVFSAGLFGLMIGALLFGPLADRIGRKKIIVFSTLAFGIGAIVTAFVQDVNTLLAIRFLTGLGLGGAMPNAIAMTSEFSPRRRRATMVMIMFCGFSVGAALGGLIAAALIPHFGWRSVFIVGGAAPLLLVPILALRLPESVRFLAITGRAHARVADLLRLINPKAAFAPATRFVVHEPELRGIPVLHLFRAGRTLVTLLLWVVFFMSLLDLYFLSNWLPTLLNDLGASVSEAAAIGSMLQVGGVVGTFALGSIIDRFSFRALALVYFIAVFAVGAIGQLGHSVIFVTLAIFAAGFCIVGGQIAANGLAAAFYPTSIRATGIGWALGIGRVGSIVGPLVGGVLLAMKWSTASVFMAAAAAALCAALAAFCLGRLAGMGGSGKAAADQPASFDAALRPSTTAGA</sequence>
<feature type="transmembrane region" description="Helical" evidence="5">
    <location>
        <begin position="271"/>
        <end position="290"/>
    </location>
</feature>
<name>A0A1M5IGF1_9BRAD</name>
<dbReference type="InterPro" id="IPR020846">
    <property type="entry name" value="MFS_dom"/>
</dbReference>
<feature type="transmembrane region" description="Helical" evidence="5">
    <location>
        <begin position="105"/>
        <end position="124"/>
    </location>
</feature>
<keyword evidence="4 5" id="KW-0472">Membrane</keyword>
<feature type="transmembrane region" description="Helical" evidence="5">
    <location>
        <begin position="191"/>
        <end position="211"/>
    </location>
</feature>
<feature type="domain" description="Major facilitator superfamily (MFS) profile" evidence="6">
    <location>
        <begin position="39"/>
        <end position="451"/>
    </location>
</feature>
<dbReference type="AlphaFoldDB" id="A0A1M5IGF1"/>
<dbReference type="GO" id="GO:0005886">
    <property type="term" value="C:plasma membrane"/>
    <property type="evidence" value="ECO:0007669"/>
    <property type="project" value="TreeGrafter"/>
</dbReference>
<dbReference type="InterPro" id="IPR036259">
    <property type="entry name" value="MFS_trans_sf"/>
</dbReference>
<reference evidence="7 8" key="1">
    <citation type="submission" date="2016-11" db="EMBL/GenBank/DDBJ databases">
        <authorList>
            <person name="Jaros S."/>
            <person name="Januszkiewicz K."/>
            <person name="Wedrychowicz H."/>
        </authorList>
    </citation>
    <scope>NUCLEOTIDE SEQUENCE [LARGE SCALE GENOMIC DNA]</scope>
    <source>
        <strain evidence="7 8">GAS138</strain>
    </source>
</reference>
<gene>
    <name evidence="7" type="ORF">SAMN05443248_0969</name>
</gene>
<keyword evidence="3 5" id="KW-1133">Transmembrane helix</keyword>
<feature type="transmembrane region" description="Helical" evidence="5">
    <location>
        <begin position="337"/>
        <end position="355"/>
    </location>
</feature>
<dbReference type="Pfam" id="PF07690">
    <property type="entry name" value="MFS_1"/>
    <property type="match status" value="2"/>
</dbReference>
<evidence type="ECO:0000259" key="6">
    <source>
        <dbReference type="PROSITE" id="PS50850"/>
    </source>
</evidence>
<dbReference type="OrthoDB" id="9784658at2"/>
<dbReference type="PROSITE" id="PS50850">
    <property type="entry name" value="MFS"/>
    <property type="match status" value="1"/>
</dbReference>
<evidence type="ECO:0000256" key="1">
    <source>
        <dbReference type="ARBA" id="ARBA00004141"/>
    </source>
</evidence>
<evidence type="ECO:0000256" key="2">
    <source>
        <dbReference type="ARBA" id="ARBA00022692"/>
    </source>
</evidence>
<organism evidence="7 8">
    <name type="scientific">Bradyrhizobium erythrophlei</name>
    <dbReference type="NCBI Taxonomy" id="1437360"/>
    <lineage>
        <taxon>Bacteria</taxon>
        <taxon>Pseudomonadati</taxon>
        <taxon>Pseudomonadota</taxon>
        <taxon>Alphaproteobacteria</taxon>
        <taxon>Hyphomicrobiales</taxon>
        <taxon>Nitrobacteraceae</taxon>
        <taxon>Bradyrhizobium</taxon>
    </lineage>
</organism>
<dbReference type="SUPFAM" id="SSF103473">
    <property type="entry name" value="MFS general substrate transporter"/>
    <property type="match status" value="1"/>
</dbReference>
<feature type="transmembrane region" description="Helical" evidence="5">
    <location>
        <begin position="310"/>
        <end position="330"/>
    </location>
</feature>
<feature type="transmembrane region" description="Helical" evidence="5">
    <location>
        <begin position="130"/>
        <end position="149"/>
    </location>
</feature>
<feature type="transmembrane region" description="Helical" evidence="5">
    <location>
        <begin position="361"/>
        <end position="387"/>
    </location>
</feature>
<evidence type="ECO:0000256" key="5">
    <source>
        <dbReference type="SAM" id="Phobius"/>
    </source>
</evidence>
<dbReference type="CDD" id="cd17365">
    <property type="entry name" value="MFS_PcaK_like"/>
    <property type="match status" value="1"/>
</dbReference>
<proteinExistence type="predicted"/>
<dbReference type="Proteomes" id="UP000189796">
    <property type="component" value="Chromosome I"/>
</dbReference>
<dbReference type="InterPro" id="IPR011701">
    <property type="entry name" value="MFS"/>
</dbReference>
<feature type="transmembrane region" description="Helical" evidence="5">
    <location>
        <begin position="427"/>
        <end position="447"/>
    </location>
</feature>
<dbReference type="PANTHER" id="PTHR23508">
    <property type="entry name" value="CARBOXYLIC ACID TRANSPORTER PROTEIN HOMOLOG"/>
    <property type="match status" value="1"/>
</dbReference>
<dbReference type="PANTHER" id="PTHR23508:SF10">
    <property type="entry name" value="CARBOXYLIC ACID TRANSPORTER PROTEIN HOMOLOG"/>
    <property type="match status" value="1"/>
</dbReference>
<feature type="transmembrane region" description="Helical" evidence="5">
    <location>
        <begin position="37"/>
        <end position="61"/>
    </location>
</feature>
<feature type="transmembrane region" description="Helical" evidence="5">
    <location>
        <begin position="399"/>
        <end position="421"/>
    </location>
</feature>
<feature type="transmembrane region" description="Helical" evidence="5">
    <location>
        <begin position="161"/>
        <end position="185"/>
    </location>
</feature>
<keyword evidence="2 5" id="KW-0812">Transmembrane</keyword>
<accession>A0A1M5IGF1</accession>
<dbReference type="GO" id="GO:0046943">
    <property type="term" value="F:carboxylic acid transmembrane transporter activity"/>
    <property type="evidence" value="ECO:0007669"/>
    <property type="project" value="TreeGrafter"/>
</dbReference>